<dbReference type="PANTHER" id="PTHR32089">
    <property type="entry name" value="METHYL-ACCEPTING CHEMOTAXIS PROTEIN MCPB"/>
    <property type="match status" value="1"/>
</dbReference>
<keyword evidence="14" id="KW-1185">Reference proteome</keyword>
<feature type="region of interest" description="Disordered" evidence="9">
    <location>
        <begin position="1"/>
        <end position="31"/>
    </location>
</feature>
<feature type="domain" description="HAMP" evidence="12">
    <location>
        <begin position="398"/>
        <end position="449"/>
    </location>
</feature>
<evidence type="ECO:0000256" key="7">
    <source>
        <dbReference type="PROSITE-ProRule" id="PRU00284"/>
    </source>
</evidence>
<feature type="transmembrane region" description="Helical" evidence="10">
    <location>
        <begin position="358"/>
        <end position="379"/>
    </location>
</feature>
<feature type="compositionally biased region" description="Low complexity" evidence="9">
    <location>
        <begin position="11"/>
        <end position="31"/>
    </location>
</feature>
<keyword evidence="8" id="KW-0175">Coiled coil</keyword>
<evidence type="ECO:0000256" key="9">
    <source>
        <dbReference type="SAM" id="MobiDB-lite"/>
    </source>
</evidence>
<dbReference type="EMBL" id="VPFL01000010">
    <property type="protein sequence ID" value="TXF11784.1"/>
    <property type="molecule type" value="Genomic_DNA"/>
</dbReference>
<dbReference type="PRINTS" id="PR00260">
    <property type="entry name" value="CHEMTRNSDUCR"/>
</dbReference>
<dbReference type="InterPro" id="IPR029095">
    <property type="entry name" value="NarX-like_N"/>
</dbReference>
<proteinExistence type="inferred from homology"/>
<evidence type="ECO:0000256" key="10">
    <source>
        <dbReference type="SAM" id="Phobius"/>
    </source>
</evidence>
<dbReference type="GO" id="GO:0006935">
    <property type="term" value="P:chemotaxis"/>
    <property type="evidence" value="ECO:0007669"/>
    <property type="project" value="InterPro"/>
</dbReference>
<dbReference type="PANTHER" id="PTHR32089:SF119">
    <property type="entry name" value="METHYL-ACCEPTING CHEMOTAXIS PROTEIN CTPL"/>
    <property type="match status" value="1"/>
</dbReference>
<dbReference type="Pfam" id="PF00015">
    <property type="entry name" value="MCPsignal"/>
    <property type="match status" value="1"/>
</dbReference>
<evidence type="ECO:0000313" key="14">
    <source>
        <dbReference type="Proteomes" id="UP000321201"/>
    </source>
</evidence>
<dbReference type="GO" id="GO:0004888">
    <property type="term" value="F:transmembrane signaling receptor activity"/>
    <property type="evidence" value="ECO:0007669"/>
    <property type="project" value="InterPro"/>
</dbReference>
<dbReference type="PROSITE" id="PS50885">
    <property type="entry name" value="HAMP"/>
    <property type="match status" value="1"/>
</dbReference>
<dbReference type="Proteomes" id="UP000321201">
    <property type="component" value="Unassembled WGS sequence"/>
</dbReference>
<keyword evidence="4 10" id="KW-0472">Membrane</keyword>
<sequence length="726" mass="78077">MASVASELKISTPSADAESAPSSEQAARGAGSQASSLATLIERLTSGAEGELPRGLPLLRRFSFQHQMLLLGVLVLLFLALTVTTFGFVIWEARINRTQTAVSTEMQMWSQRAAILAEQSARGNADAFAQLAKGVATFSADLEALRAGGDTHGTSLPKASPEVLPLLDEVSARWEPIAEDVGFILSQQRGLVTLKQSEDFIRQAGPQLKSLSQQLGVVAMERREDPRSVAMARQLYYDVVNFDFLEANSQISTDEPDRQVALNLAHNVKAFETLVEGLASGSAELGLAPLKHPDSQRIATSLLELTSEFRRHIVSVVVNMENLARAKEAYRKVSRASEPLLASLEKLTDAYRRQGGGYGGTALGLLFAVLTVASLGLMAKVHLDDARRRAIENEQANRRNEQAILRLLDDMSQLAEGDLTRHARVTEDITGAIADAVNYAIDELRSLVNQINQAANQLTESTRQGRAVSSQLLQVAEKQAQEIQATTSSVLQMAASMDTVSANAQECAQVAQQSLAASEKGAGAVQQSIASMDALREQIQETSKRIKRLGESSQEIGEIVQLIAGITEQTNVLALNAAIQAAAAGEAGRGFTVVAEEVQRLAERSAEATKQISAIVRTIQSDTHDAVVAMEKSTLGVVEGAKLTDAAGQALQEINAVSRRLADLVAQITRATEEQLQVAQAVARNMRGILHITQQTTKGTKWTAESMGQIYELAQKLKVSVSGFKV</sequence>
<feature type="transmembrane region" description="Helical" evidence="10">
    <location>
        <begin position="68"/>
        <end position="91"/>
    </location>
</feature>
<evidence type="ECO:0000256" key="5">
    <source>
        <dbReference type="ARBA" id="ARBA00023224"/>
    </source>
</evidence>
<gene>
    <name evidence="13" type="ORF">FR698_08355</name>
</gene>
<evidence type="ECO:0000313" key="13">
    <source>
        <dbReference type="EMBL" id="TXF11784.1"/>
    </source>
</evidence>
<dbReference type="Pfam" id="PF13675">
    <property type="entry name" value="PilJ"/>
    <property type="match status" value="1"/>
</dbReference>
<comment type="caution">
    <text evidence="13">The sequence shown here is derived from an EMBL/GenBank/DDBJ whole genome shotgun (WGS) entry which is preliminary data.</text>
</comment>
<reference evidence="13 14" key="1">
    <citation type="submission" date="2019-08" db="EMBL/GenBank/DDBJ databases">
        <title>Pelomicrobium methylotrophicum gen. nov., sp. nov. a moderately thermophilic, facultatively anaerobic, lithoautotrophic and methylotrophic bacterium isolated from a terrestrial mud volcano.</title>
        <authorList>
            <person name="Slobodkina G.B."/>
            <person name="Merkel A.Y."/>
            <person name="Slobodkin A.I."/>
        </authorList>
    </citation>
    <scope>NUCLEOTIDE SEQUENCE [LARGE SCALE GENOMIC DNA]</scope>
    <source>
        <strain evidence="13 14">SM250</strain>
    </source>
</reference>
<keyword evidence="3 10" id="KW-1133">Transmembrane helix</keyword>
<comment type="similarity">
    <text evidence="6">Belongs to the methyl-accepting chemotaxis (MCP) protein family.</text>
</comment>
<dbReference type="InParanoid" id="A0A5C7EKA5"/>
<dbReference type="PROSITE" id="PS50111">
    <property type="entry name" value="CHEMOTAXIS_TRANSDUC_2"/>
    <property type="match status" value="1"/>
</dbReference>
<comment type="subcellular location">
    <subcellularLocation>
        <location evidence="1">Membrane</location>
        <topology evidence="1">Multi-pass membrane protein</topology>
    </subcellularLocation>
</comment>
<dbReference type="GO" id="GO:0016020">
    <property type="term" value="C:membrane"/>
    <property type="evidence" value="ECO:0007669"/>
    <property type="project" value="UniProtKB-SubCell"/>
</dbReference>
<dbReference type="InterPro" id="IPR004089">
    <property type="entry name" value="MCPsignal_dom"/>
</dbReference>
<dbReference type="RefSeq" id="WP_147799747.1">
    <property type="nucleotide sequence ID" value="NZ_VPFL01000010.1"/>
</dbReference>
<dbReference type="InterPro" id="IPR004090">
    <property type="entry name" value="Chemotax_Me-accpt_rcpt"/>
</dbReference>
<feature type="coiled-coil region" evidence="8">
    <location>
        <begin position="525"/>
        <end position="552"/>
    </location>
</feature>
<evidence type="ECO:0000259" key="12">
    <source>
        <dbReference type="PROSITE" id="PS50885"/>
    </source>
</evidence>
<dbReference type="SMART" id="SM00283">
    <property type="entry name" value="MA"/>
    <property type="match status" value="1"/>
</dbReference>
<evidence type="ECO:0000256" key="2">
    <source>
        <dbReference type="ARBA" id="ARBA00022692"/>
    </source>
</evidence>
<dbReference type="InterPro" id="IPR003660">
    <property type="entry name" value="HAMP_dom"/>
</dbReference>
<evidence type="ECO:0000256" key="4">
    <source>
        <dbReference type="ARBA" id="ARBA00023136"/>
    </source>
</evidence>
<dbReference type="Gene3D" id="1.10.287.950">
    <property type="entry name" value="Methyl-accepting chemotaxis protein"/>
    <property type="match status" value="1"/>
</dbReference>
<dbReference type="FunFam" id="1.10.287.950:FF:000001">
    <property type="entry name" value="Methyl-accepting chemotaxis sensory transducer"/>
    <property type="match status" value="1"/>
</dbReference>
<evidence type="ECO:0000256" key="3">
    <source>
        <dbReference type="ARBA" id="ARBA00022989"/>
    </source>
</evidence>
<name>A0A5C7EKA5_9PROT</name>
<evidence type="ECO:0000256" key="6">
    <source>
        <dbReference type="ARBA" id="ARBA00029447"/>
    </source>
</evidence>
<protein>
    <submittedName>
        <fullName evidence="13">Methyl-accepting chemotaxis protein</fullName>
    </submittedName>
</protein>
<dbReference type="OrthoDB" id="9177152at2"/>
<keyword evidence="5 7" id="KW-0807">Transducer</keyword>
<feature type="domain" description="Methyl-accepting transducer" evidence="11">
    <location>
        <begin position="454"/>
        <end position="690"/>
    </location>
</feature>
<keyword evidence="2 10" id="KW-0812">Transmembrane</keyword>
<organism evidence="13 14">
    <name type="scientific">Pelomicrobium methylotrophicum</name>
    <dbReference type="NCBI Taxonomy" id="2602750"/>
    <lineage>
        <taxon>Bacteria</taxon>
        <taxon>Pseudomonadati</taxon>
        <taxon>Pseudomonadota</taxon>
        <taxon>Hydrogenophilia</taxon>
        <taxon>Hydrogenophilia incertae sedis</taxon>
        <taxon>Pelomicrobium</taxon>
    </lineage>
</organism>
<dbReference type="GO" id="GO:0007165">
    <property type="term" value="P:signal transduction"/>
    <property type="evidence" value="ECO:0007669"/>
    <property type="project" value="UniProtKB-KW"/>
</dbReference>
<evidence type="ECO:0000256" key="1">
    <source>
        <dbReference type="ARBA" id="ARBA00004141"/>
    </source>
</evidence>
<evidence type="ECO:0000256" key="8">
    <source>
        <dbReference type="SAM" id="Coils"/>
    </source>
</evidence>
<dbReference type="AlphaFoldDB" id="A0A5C7EKA5"/>
<accession>A0A5C7EKA5</accession>
<evidence type="ECO:0000259" key="11">
    <source>
        <dbReference type="PROSITE" id="PS50111"/>
    </source>
</evidence>
<dbReference type="SUPFAM" id="SSF58104">
    <property type="entry name" value="Methyl-accepting chemotaxis protein (MCP) signaling domain"/>
    <property type="match status" value="1"/>
</dbReference>